<dbReference type="EMBL" id="MU863920">
    <property type="protein sequence ID" value="KAK4200364.1"/>
    <property type="molecule type" value="Genomic_DNA"/>
</dbReference>
<dbReference type="InterPro" id="IPR027417">
    <property type="entry name" value="P-loop_NTPase"/>
</dbReference>
<evidence type="ECO:0000313" key="3">
    <source>
        <dbReference type="Proteomes" id="UP001303160"/>
    </source>
</evidence>
<reference evidence="2" key="2">
    <citation type="submission" date="2023-05" db="EMBL/GenBank/DDBJ databases">
        <authorList>
            <consortium name="Lawrence Berkeley National Laboratory"/>
            <person name="Steindorff A."/>
            <person name="Hensen N."/>
            <person name="Bonometti L."/>
            <person name="Westerberg I."/>
            <person name="Brannstrom I.O."/>
            <person name="Guillou S."/>
            <person name="Cros-Aarteil S."/>
            <person name="Calhoun S."/>
            <person name="Haridas S."/>
            <person name="Kuo A."/>
            <person name="Mondo S."/>
            <person name="Pangilinan J."/>
            <person name="Riley R."/>
            <person name="Labutti K."/>
            <person name="Andreopoulos B."/>
            <person name="Lipzen A."/>
            <person name="Chen C."/>
            <person name="Yanf M."/>
            <person name="Daum C."/>
            <person name="Ng V."/>
            <person name="Clum A."/>
            <person name="Ohm R."/>
            <person name="Martin F."/>
            <person name="Silar P."/>
            <person name="Natvig D."/>
            <person name="Lalanne C."/>
            <person name="Gautier V."/>
            <person name="Ament-Velasquez S.L."/>
            <person name="Kruys A."/>
            <person name="Hutchinson M.I."/>
            <person name="Powell A.J."/>
            <person name="Barry K."/>
            <person name="Miller A.N."/>
            <person name="Grigoriev I.V."/>
            <person name="Debuchy R."/>
            <person name="Gladieux P."/>
            <person name="Thoren M.H."/>
            <person name="Johannesson H."/>
        </authorList>
    </citation>
    <scope>NUCLEOTIDE SEQUENCE</scope>
    <source>
        <strain evidence="2">CBS 315.58</strain>
    </source>
</reference>
<protein>
    <recommendedName>
        <fullName evidence="1">DNA2/NAM7 helicase-like C-terminal domain-containing protein</fullName>
    </recommendedName>
</protein>
<keyword evidence="3" id="KW-1185">Reference proteome</keyword>
<proteinExistence type="predicted"/>
<sequence>MSANSDWGGAPEASSSNAPANIEDCFVALNGIPLVIENIDVESVAQLCNPKLPKDDLIAKTRLSFIPCQHCKLEIQLCHRGNGDVIGIITLKGPAFKSVKCGLLSTGARTEYMERLKIFNESIEGETSIQHEAAFLEVETKSAIHLSVHDHVMQKMNIVYKQIHDKLVQLRQDCLEPCKVEIIFHPQPYSTMTIQKACKDLENAFPLEVDPHQTVHPLFPYFRKSETLLQLNHATAPKPDEMPEECFQHLVPPIDCYLSTEEYAANQIMARLTAAQYEVDDEFLLTHEDFEAFVVEGTAHLYAGYRTVYGNDNIPPANSNLYLTCQRIVIEMQGAKQVLVNSSWENPTYAKYALDMAIQAVRDDKLQSLTRQPKVVLILTPYNAQLRLYLRLVSGMLEDKTLTVKERNMIKIRTLESAQGFTADMSIVDFTRTDGAGFLKCTRRLCVATTRSRHAEVLLMNRGLFMREKHRTNDPATWDHTKLQELYSAAVKLNAIKYIPL</sequence>
<name>A0AAN7AV71_9PEZI</name>
<dbReference type="Proteomes" id="UP001303160">
    <property type="component" value="Unassembled WGS sequence"/>
</dbReference>
<evidence type="ECO:0000259" key="1">
    <source>
        <dbReference type="Pfam" id="PF13087"/>
    </source>
</evidence>
<dbReference type="Gene3D" id="3.40.50.300">
    <property type="entry name" value="P-loop containing nucleotide triphosphate hydrolases"/>
    <property type="match status" value="1"/>
</dbReference>
<dbReference type="AlphaFoldDB" id="A0AAN7AV71"/>
<evidence type="ECO:0000313" key="2">
    <source>
        <dbReference type="EMBL" id="KAK4200364.1"/>
    </source>
</evidence>
<dbReference type="InterPro" id="IPR041679">
    <property type="entry name" value="DNA2/NAM7-like_C"/>
</dbReference>
<organism evidence="2 3">
    <name type="scientific">Triangularia verruculosa</name>
    <dbReference type="NCBI Taxonomy" id="2587418"/>
    <lineage>
        <taxon>Eukaryota</taxon>
        <taxon>Fungi</taxon>
        <taxon>Dikarya</taxon>
        <taxon>Ascomycota</taxon>
        <taxon>Pezizomycotina</taxon>
        <taxon>Sordariomycetes</taxon>
        <taxon>Sordariomycetidae</taxon>
        <taxon>Sordariales</taxon>
        <taxon>Podosporaceae</taxon>
        <taxon>Triangularia</taxon>
    </lineage>
</organism>
<accession>A0AAN7AV71</accession>
<dbReference type="Pfam" id="PF13087">
    <property type="entry name" value="AAA_12"/>
    <property type="match status" value="1"/>
</dbReference>
<reference evidence="2" key="1">
    <citation type="journal article" date="2023" name="Mol. Phylogenet. Evol.">
        <title>Genome-scale phylogeny and comparative genomics of the fungal order Sordariales.</title>
        <authorList>
            <person name="Hensen N."/>
            <person name="Bonometti L."/>
            <person name="Westerberg I."/>
            <person name="Brannstrom I.O."/>
            <person name="Guillou S."/>
            <person name="Cros-Aarteil S."/>
            <person name="Calhoun S."/>
            <person name="Haridas S."/>
            <person name="Kuo A."/>
            <person name="Mondo S."/>
            <person name="Pangilinan J."/>
            <person name="Riley R."/>
            <person name="LaButti K."/>
            <person name="Andreopoulos B."/>
            <person name="Lipzen A."/>
            <person name="Chen C."/>
            <person name="Yan M."/>
            <person name="Daum C."/>
            <person name="Ng V."/>
            <person name="Clum A."/>
            <person name="Steindorff A."/>
            <person name="Ohm R.A."/>
            <person name="Martin F."/>
            <person name="Silar P."/>
            <person name="Natvig D.O."/>
            <person name="Lalanne C."/>
            <person name="Gautier V."/>
            <person name="Ament-Velasquez S.L."/>
            <person name="Kruys A."/>
            <person name="Hutchinson M.I."/>
            <person name="Powell A.J."/>
            <person name="Barry K."/>
            <person name="Miller A.N."/>
            <person name="Grigoriev I.V."/>
            <person name="Debuchy R."/>
            <person name="Gladieux P."/>
            <person name="Hiltunen Thoren M."/>
            <person name="Johannesson H."/>
        </authorList>
    </citation>
    <scope>NUCLEOTIDE SEQUENCE</scope>
    <source>
        <strain evidence="2">CBS 315.58</strain>
    </source>
</reference>
<gene>
    <name evidence="2" type="ORF">QBC40DRAFT_326851</name>
</gene>
<comment type="caution">
    <text evidence="2">The sequence shown here is derived from an EMBL/GenBank/DDBJ whole genome shotgun (WGS) entry which is preliminary data.</text>
</comment>
<feature type="domain" description="DNA2/NAM7 helicase-like C-terminal" evidence="1">
    <location>
        <begin position="329"/>
        <end position="459"/>
    </location>
</feature>